<keyword evidence="1" id="KW-1015">Disulfide bond</keyword>
<evidence type="ECO:0000313" key="6">
    <source>
        <dbReference type="Proteomes" id="UP000604825"/>
    </source>
</evidence>
<accession>A0A811Q339</accession>
<evidence type="ECO:0000256" key="1">
    <source>
        <dbReference type="ARBA" id="ARBA00023157"/>
    </source>
</evidence>
<dbReference type="PROSITE" id="PS51174">
    <property type="entry name" value="BARWIN_3"/>
    <property type="match status" value="1"/>
</dbReference>
<dbReference type="InterPro" id="IPR044301">
    <property type="entry name" value="PR4"/>
</dbReference>
<organism evidence="5 6">
    <name type="scientific">Miscanthus lutarioriparius</name>
    <dbReference type="NCBI Taxonomy" id="422564"/>
    <lineage>
        <taxon>Eukaryota</taxon>
        <taxon>Viridiplantae</taxon>
        <taxon>Streptophyta</taxon>
        <taxon>Embryophyta</taxon>
        <taxon>Tracheophyta</taxon>
        <taxon>Spermatophyta</taxon>
        <taxon>Magnoliopsida</taxon>
        <taxon>Liliopsida</taxon>
        <taxon>Poales</taxon>
        <taxon>Poaceae</taxon>
        <taxon>PACMAD clade</taxon>
        <taxon>Panicoideae</taxon>
        <taxon>Andropogonodae</taxon>
        <taxon>Andropogoneae</taxon>
        <taxon>Saccharinae</taxon>
        <taxon>Miscanthus</taxon>
    </lineage>
</organism>
<dbReference type="GO" id="GO:0004540">
    <property type="term" value="F:RNA nuclease activity"/>
    <property type="evidence" value="ECO:0007669"/>
    <property type="project" value="InterPro"/>
</dbReference>
<dbReference type="AlphaFoldDB" id="A0A811Q339"/>
<dbReference type="Gene3D" id="2.40.40.10">
    <property type="entry name" value="RlpA-like domain"/>
    <property type="match status" value="1"/>
</dbReference>
<dbReference type="FunFam" id="2.40.40.10:FF:000007">
    <property type="entry name" value="Papaya barwin-like protein"/>
    <property type="match status" value="1"/>
</dbReference>
<evidence type="ECO:0000256" key="3">
    <source>
        <dbReference type="SAM" id="SignalP"/>
    </source>
</evidence>
<dbReference type="GO" id="GO:0042742">
    <property type="term" value="P:defense response to bacterium"/>
    <property type="evidence" value="ECO:0007669"/>
    <property type="project" value="InterPro"/>
</dbReference>
<name>A0A811Q339_9POAL</name>
<evidence type="ECO:0000256" key="2">
    <source>
        <dbReference type="ARBA" id="ARBA00023283"/>
    </source>
</evidence>
<dbReference type="InterPro" id="IPR001153">
    <property type="entry name" value="Barwin_dom"/>
</dbReference>
<protein>
    <recommendedName>
        <fullName evidence="4">Barwin domain-containing protein</fullName>
    </recommendedName>
</protein>
<dbReference type="Proteomes" id="UP000604825">
    <property type="component" value="Unassembled WGS sequence"/>
</dbReference>
<proteinExistence type="predicted"/>
<dbReference type="EMBL" id="CAJGYO010000009">
    <property type="protein sequence ID" value="CAD6253366.1"/>
    <property type="molecule type" value="Genomic_DNA"/>
</dbReference>
<dbReference type="Pfam" id="PF00967">
    <property type="entry name" value="Barwin"/>
    <property type="match status" value="1"/>
</dbReference>
<dbReference type="GO" id="GO:0050832">
    <property type="term" value="P:defense response to fungus"/>
    <property type="evidence" value="ECO:0007669"/>
    <property type="project" value="InterPro"/>
</dbReference>
<dbReference type="PRINTS" id="PR00602">
    <property type="entry name" value="BARWIN"/>
</dbReference>
<feature type="domain" description="Barwin" evidence="4">
    <location>
        <begin position="27"/>
        <end position="147"/>
    </location>
</feature>
<dbReference type="SUPFAM" id="SSF50685">
    <property type="entry name" value="Barwin-like endoglucanases"/>
    <property type="match status" value="1"/>
</dbReference>
<gene>
    <name evidence="5" type="ORF">NCGR_LOCUS36994</name>
</gene>
<evidence type="ECO:0000313" key="5">
    <source>
        <dbReference type="EMBL" id="CAD6253366.1"/>
    </source>
</evidence>
<evidence type="ECO:0000259" key="4">
    <source>
        <dbReference type="PROSITE" id="PS51174"/>
    </source>
</evidence>
<sequence length="147" mass="15786">MAAMITGARALTVAALLCAAAAAAVAQQASIVRATYHLYNPQQNNWNLNAVSAYCATWDADKPLSWRQQYGWTAFCGPSGPRGQAACGRCIRVTNRGTGAVTTARIVDQCSNGGLDLDFETVFKKIDTDGRGYQMGHLDVDYQFVAC</sequence>
<dbReference type="PANTHER" id="PTHR46351:SF11">
    <property type="entry name" value="BARWIN DOMAIN-CONTAINING PROTEIN"/>
    <property type="match status" value="1"/>
</dbReference>
<reference evidence="5" key="1">
    <citation type="submission" date="2020-10" db="EMBL/GenBank/DDBJ databases">
        <authorList>
            <person name="Han B."/>
            <person name="Lu T."/>
            <person name="Zhao Q."/>
            <person name="Huang X."/>
            <person name="Zhao Y."/>
        </authorList>
    </citation>
    <scope>NUCLEOTIDE SEQUENCE</scope>
</reference>
<feature type="chain" id="PRO_5032533061" description="Barwin domain-containing protein" evidence="3">
    <location>
        <begin position="27"/>
        <end position="147"/>
    </location>
</feature>
<comment type="caution">
    <text evidence="5">The sequence shown here is derived from an EMBL/GenBank/DDBJ whole genome shotgun (WGS) entry which is preliminary data.</text>
</comment>
<keyword evidence="2" id="KW-0873">Pyrrolidone carboxylic acid</keyword>
<dbReference type="InterPro" id="IPR036908">
    <property type="entry name" value="RlpA-like_sf"/>
</dbReference>
<keyword evidence="3" id="KW-0732">Signal</keyword>
<keyword evidence="6" id="KW-1185">Reference proteome</keyword>
<dbReference type="OrthoDB" id="5985073at2759"/>
<feature type="signal peptide" evidence="3">
    <location>
        <begin position="1"/>
        <end position="26"/>
    </location>
</feature>
<dbReference type="PANTHER" id="PTHR46351">
    <property type="entry name" value="WOUND-INDUCED PROTEIN WIN2"/>
    <property type="match status" value="1"/>
</dbReference>